<name>A0A015JBZ5_RHIIW</name>
<keyword evidence="1" id="KW-1133">Transmembrane helix</keyword>
<dbReference type="Proteomes" id="UP000022910">
    <property type="component" value="Unassembled WGS sequence"/>
</dbReference>
<dbReference type="AlphaFoldDB" id="A0A015JBZ5"/>
<feature type="transmembrane region" description="Helical" evidence="1">
    <location>
        <begin position="135"/>
        <end position="157"/>
    </location>
</feature>
<dbReference type="HOGENOM" id="CLU_605736_0_0_1"/>
<keyword evidence="3" id="KW-1185">Reference proteome</keyword>
<keyword evidence="1" id="KW-0812">Transmembrane</keyword>
<dbReference type="EMBL" id="JEMT01029295">
    <property type="protein sequence ID" value="EXX52439.1"/>
    <property type="molecule type" value="Genomic_DNA"/>
</dbReference>
<gene>
    <name evidence="2" type="ORF">RirG_253220</name>
</gene>
<proteinExistence type="predicted"/>
<evidence type="ECO:0000313" key="2">
    <source>
        <dbReference type="EMBL" id="EXX52439.1"/>
    </source>
</evidence>
<sequence>MHKLQYEYTGIRSNGEKKYAILDPSKKYSVISLNRLIKDGIDINNLSLKSIFLPEETKVVVKVELNLLIGKERIEEEILVNLSEESKEEFYLGNDFLSSYSIEKIGNSTTKYYEIETNKNFYFSVEECEKSPKKLLNFFTISLIIAVFAVIIFNYQFITDLLLPSVNDEKGIMLLTRQSSNFNFSEFIMNAEELGHEIDSFKLPSKEMMKQNIKNCYSLANKFDQIMVIRNTIPQLKKNLNDFASSLEIAENSYVKIYGDGLWLFLVFEKCIKNILDYISNKSLMTYIHRTIDYNEEKNLSRSIDVLIEALKTFCSSVKEAREATLKAESYSTDTHKQVIEARSVLKGNLSTWNKISNYVNSIIDKTGGDSLIIDDKIANIKNTSDDLKGIAKGLLNFKENLEKYSNVFHNLLANTGSLKRLEWNEHEVNKTTELLNMIKKNHENYRSKSNH</sequence>
<organism evidence="2 3">
    <name type="scientific">Rhizophagus irregularis (strain DAOM 197198w)</name>
    <name type="common">Glomus intraradices</name>
    <dbReference type="NCBI Taxonomy" id="1432141"/>
    <lineage>
        <taxon>Eukaryota</taxon>
        <taxon>Fungi</taxon>
        <taxon>Fungi incertae sedis</taxon>
        <taxon>Mucoromycota</taxon>
        <taxon>Glomeromycotina</taxon>
        <taxon>Glomeromycetes</taxon>
        <taxon>Glomerales</taxon>
        <taxon>Glomeraceae</taxon>
        <taxon>Rhizophagus</taxon>
    </lineage>
</organism>
<reference evidence="2 3" key="1">
    <citation type="submission" date="2014-02" db="EMBL/GenBank/DDBJ databases">
        <title>Single nucleus genome sequencing reveals high similarity among nuclei of an endomycorrhizal fungus.</title>
        <authorList>
            <person name="Lin K."/>
            <person name="Geurts R."/>
            <person name="Zhang Z."/>
            <person name="Limpens E."/>
            <person name="Saunders D.G."/>
            <person name="Mu D."/>
            <person name="Pang E."/>
            <person name="Cao H."/>
            <person name="Cha H."/>
            <person name="Lin T."/>
            <person name="Zhou Q."/>
            <person name="Shang Y."/>
            <person name="Li Y."/>
            <person name="Ivanov S."/>
            <person name="Sharma T."/>
            <person name="Velzen R.V."/>
            <person name="Ruijter N.D."/>
            <person name="Aanen D.K."/>
            <person name="Win J."/>
            <person name="Kamoun S."/>
            <person name="Bisseling T."/>
            <person name="Huang S."/>
        </authorList>
    </citation>
    <scope>NUCLEOTIDE SEQUENCE [LARGE SCALE GENOMIC DNA]</scope>
    <source>
        <strain evidence="3">DAOM197198w</strain>
    </source>
</reference>
<comment type="caution">
    <text evidence="2">The sequence shown here is derived from an EMBL/GenBank/DDBJ whole genome shotgun (WGS) entry which is preliminary data.</text>
</comment>
<protein>
    <submittedName>
        <fullName evidence="2">Uncharacterized protein</fullName>
    </submittedName>
</protein>
<evidence type="ECO:0000256" key="1">
    <source>
        <dbReference type="SAM" id="Phobius"/>
    </source>
</evidence>
<keyword evidence="1" id="KW-0472">Membrane</keyword>
<accession>A0A015JBZ5</accession>
<evidence type="ECO:0000313" key="3">
    <source>
        <dbReference type="Proteomes" id="UP000022910"/>
    </source>
</evidence>
<dbReference type="OrthoDB" id="2318581at2759"/>